<feature type="domain" description="HTH cro/C1-type" evidence="2">
    <location>
        <begin position="8"/>
        <end position="61"/>
    </location>
</feature>
<evidence type="ECO:0000313" key="4">
    <source>
        <dbReference type="Proteomes" id="UP000319142"/>
    </source>
</evidence>
<evidence type="ECO:0000313" key="3">
    <source>
        <dbReference type="EMBL" id="TVT34450.1"/>
    </source>
</evidence>
<dbReference type="Proteomes" id="UP000319142">
    <property type="component" value="Unassembled WGS sequence"/>
</dbReference>
<dbReference type="InterPro" id="IPR010982">
    <property type="entry name" value="Lambda_DNA-bd_dom_sf"/>
</dbReference>
<comment type="caution">
    <text evidence="3">The sequence shown here is derived from an EMBL/GenBank/DDBJ whole genome shotgun (WGS) entry which is preliminary data.</text>
</comment>
<gene>
    <name evidence="3" type="ORF">FHK81_05440</name>
</gene>
<dbReference type="RefSeq" id="WP_273132874.1">
    <property type="nucleotide sequence ID" value="NZ_VMRX01000013.1"/>
</dbReference>
<sequence>MSKVHEQLKYRRKSLGLRQQDMEMRIGMPRQQYQRLESGGNPRLDTLELVAKGLNMQVMLIPEDKVRGVEAFLAGKADLKTGGNLQANPAADDPWKGLLEDDGD</sequence>
<feature type="compositionally biased region" description="Basic and acidic residues" evidence="1">
    <location>
        <begin position="93"/>
        <end position="104"/>
    </location>
</feature>
<evidence type="ECO:0000256" key="1">
    <source>
        <dbReference type="SAM" id="MobiDB-lite"/>
    </source>
</evidence>
<evidence type="ECO:0000259" key="2">
    <source>
        <dbReference type="PROSITE" id="PS50943"/>
    </source>
</evidence>
<dbReference type="SUPFAM" id="SSF47413">
    <property type="entry name" value="lambda repressor-like DNA-binding domains"/>
    <property type="match status" value="1"/>
</dbReference>
<protein>
    <submittedName>
        <fullName evidence="3">Helix-turn-helix transcriptional regulator</fullName>
    </submittedName>
</protein>
<name>A0A558BD72_9GAMM</name>
<accession>A0A558BD72</accession>
<dbReference type="Pfam" id="PF01381">
    <property type="entry name" value="HTH_3"/>
    <property type="match status" value="1"/>
</dbReference>
<dbReference type="EMBL" id="VMRX01000013">
    <property type="protein sequence ID" value="TVT34450.1"/>
    <property type="molecule type" value="Genomic_DNA"/>
</dbReference>
<organism evidence="3 4">
    <name type="scientific">Marinobacter vinifirmus</name>
    <dbReference type="NCBI Taxonomy" id="355591"/>
    <lineage>
        <taxon>Bacteria</taxon>
        <taxon>Pseudomonadati</taxon>
        <taxon>Pseudomonadota</taxon>
        <taxon>Gammaproteobacteria</taxon>
        <taxon>Pseudomonadales</taxon>
        <taxon>Marinobacteraceae</taxon>
        <taxon>Marinobacter</taxon>
    </lineage>
</organism>
<dbReference type="CDD" id="cd00093">
    <property type="entry name" value="HTH_XRE"/>
    <property type="match status" value="1"/>
</dbReference>
<dbReference type="PROSITE" id="PS50943">
    <property type="entry name" value="HTH_CROC1"/>
    <property type="match status" value="1"/>
</dbReference>
<feature type="region of interest" description="Disordered" evidence="1">
    <location>
        <begin position="82"/>
        <end position="104"/>
    </location>
</feature>
<proteinExistence type="predicted"/>
<dbReference type="SMART" id="SM00530">
    <property type="entry name" value="HTH_XRE"/>
    <property type="match status" value="1"/>
</dbReference>
<dbReference type="Gene3D" id="1.10.260.40">
    <property type="entry name" value="lambda repressor-like DNA-binding domains"/>
    <property type="match status" value="1"/>
</dbReference>
<dbReference type="GO" id="GO:0003677">
    <property type="term" value="F:DNA binding"/>
    <property type="evidence" value="ECO:0007669"/>
    <property type="project" value="InterPro"/>
</dbReference>
<dbReference type="InterPro" id="IPR001387">
    <property type="entry name" value="Cro/C1-type_HTH"/>
</dbReference>
<reference evidence="3 4" key="1">
    <citation type="submission" date="2019-07" db="EMBL/GenBank/DDBJ databases">
        <title>The pathways for chlorine oxyanion respiration interact through the shared metabolite chlorate.</title>
        <authorList>
            <person name="Barnum T.P."/>
            <person name="Cheng Y."/>
            <person name="Hill K.A."/>
            <person name="Lucas L.N."/>
            <person name="Carlson H.K."/>
            <person name="Coates J.D."/>
        </authorList>
    </citation>
    <scope>NUCLEOTIDE SEQUENCE [LARGE SCALE GENOMIC DNA]</scope>
    <source>
        <strain evidence="3">UCB</strain>
    </source>
</reference>
<dbReference type="AlphaFoldDB" id="A0A558BD72"/>